<reference evidence="2 3" key="1">
    <citation type="submission" date="2024-02" db="EMBL/GenBank/DDBJ databases">
        <authorList>
            <person name="Chen Y."/>
            <person name="Shah S."/>
            <person name="Dougan E. K."/>
            <person name="Thang M."/>
            <person name="Chan C."/>
        </authorList>
    </citation>
    <scope>NUCLEOTIDE SEQUENCE [LARGE SCALE GENOMIC DNA]</scope>
</reference>
<proteinExistence type="predicted"/>
<accession>A0ABP0MTW0</accession>
<sequence length="583" mass="64596">MALWRTTKGREELKKMFAEHGCFGQLEVQIQKRNVRSETDKNQGGWYTKLALQKEGWTAKMIEKSWSWALSFPAGVTHRTHPVHGEEEIKITLHETFENSNSNIEEVTRTGSIGVEDEAGTLFDSDLQEAPCNGAASSNGNGAKATLQPSMVNTGSVMSFKMSFPTITETTSPVQILPQFVDVLGKKVDKVAAELDPSRASLDPMEGKMRSQMEKMQSIYDQLTTFLSEATVRPETLDRDKRSEIQQQFINCTKLDVAMCSLLMRAKSIKGAPGSSTAAEKRRKSKTSETSSKKPKGSKASAKSVLDDATRTEKLLDKHGVYDRSVTALASVGKYDRHTYCTRLLYTVVPSENYAPKSATQQKLMEYLVNDANKLYTEGIQVTWQGRTTRWFFKYLGTKGDWPWLRSCFKLSAGFTSKRKCHKCASTDWYNFGQRSTVRSWRSGGNVASPYHAGSDAAVRGMLPCGDDTDKIKIDLAHTYGIGYGKDEAASAVVFLAIRCGTFGDGTIDFQLHEAYLNFMAWCKLNHKSTSVTGFCKEDLKITSLQQYPRGLGKGSDTAVVSAWLESVLSSMTADSVPATCFA</sequence>
<dbReference type="Proteomes" id="UP001642484">
    <property type="component" value="Unassembled WGS sequence"/>
</dbReference>
<evidence type="ECO:0000313" key="2">
    <source>
        <dbReference type="EMBL" id="CAK9054573.1"/>
    </source>
</evidence>
<comment type="caution">
    <text evidence="2">The sequence shown here is derived from an EMBL/GenBank/DDBJ whole genome shotgun (WGS) entry which is preliminary data.</text>
</comment>
<organism evidence="2 3">
    <name type="scientific">Durusdinium trenchii</name>
    <dbReference type="NCBI Taxonomy" id="1381693"/>
    <lineage>
        <taxon>Eukaryota</taxon>
        <taxon>Sar</taxon>
        <taxon>Alveolata</taxon>
        <taxon>Dinophyceae</taxon>
        <taxon>Suessiales</taxon>
        <taxon>Symbiodiniaceae</taxon>
        <taxon>Durusdinium</taxon>
    </lineage>
</organism>
<feature type="region of interest" description="Disordered" evidence="1">
    <location>
        <begin position="271"/>
        <end position="306"/>
    </location>
</feature>
<name>A0ABP0MTW0_9DINO</name>
<keyword evidence="3" id="KW-1185">Reference proteome</keyword>
<evidence type="ECO:0000313" key="3">
    <source>
        <dbReference type="Proteomes" id="UP001642484"/>
    </source>
</evidence>
<gene>
    <name evidence="2" type="ORF">CCMP2556_LOCUS27269</name>
</gene>
<evidence type="ECO:0000256" key="1">
    <source>
        <dbReference type="SAM" id="MobiDB-lite"/>
    </source>
</evidence>
<protein>
    <submittedName>
        <fullName evidence="2">Uncharacterized protein</fullName>
    </submittedName>
</protein>
<dbReference type="EMBL" id="CAXAMN010019557">
    <property type="protein sequence ID" value="CAK9054573.1"/>
    <property type="molecule type" value="Genomic_DNA"/>
</dbReference>